<dbReference type="InterPro" id="IPR002104">
    <property type="entry name" value="Integrase_catalytic"/>
</dbReference>
<dbReference type="GO" id="GO:0006310">
    <property type="term" value="P:DNA recombination"/>
    <property type="evidence" value="ECO:0007669"/>
    <property type="project" value="UniProtKB-KW"/>
</dbReference>
<dbReference type="GO" id="GO:0015074">
    <property type="term" value="P:DNA integration"/>
    <property type="evidence" value="ECO:0007669"/>
    <property type="project" value="InterPro"/>
</dbReference>
<dbReference type="HOGENOM" id="CLU_051798_0_0_3"/>
<organism evidence="3 4">
    <name type="scientific">Prochlorococcus marinus (strain MIT 9211)</name>
    <dbReference type="NCBI Taxonomy" id="93059"/>
    <lineage>
        <taxon>Bacteria</taxon>
        <taxon>Bacillati</taxon>
        <taxon>Cyanobacteriota</taxon>
        <taxon>Cyanophyceae</taxon>
        <taxon>Synechococcales</taxon>
        <taxon>Prochlorococcaceae</taxon>
        <taxon>Prochlorococcus</taxon>
    </lineage>
</organism>
<dbReference type="STRING" id="93059.P9211_05271"/>
<dbReference type="KEGG" id="pmj:P9211_05271"/>
<dbReference type="InterPro" id="IPR011010">
    <property type="entry name" value="DNA_brk_join_enz"/>
</dbReference>
<dbReference type="InterPro" id="IPR013762">
    <property type="entry name" value="Integrase-like_cat_sf"/>
</dbReference>
<dbReference type="Gene3D" id="1.10.443.10">
    <property type="entry name" value="Intergrase catalytic core"/>
    <property type="match status" value="1"/>
</dbReference>
<keyword evidence="1" id="KW-0233">DNA recombination</keyword>
<dbReference type="Proteomes" id="UP000000788">
    <property type="component" value="Chromosome"/>
</dbReference>
<dbReference type="GO" id="GO:0003677">
    <property type="term" value="F:DNA binding"/>
    <property type="evidence" value="ECO:0007669"/>
    <property type="project" value="InterPro"/>
</dbReference>
<gene>
    <name evidence="3" type="ordered locus">P9211_05271</name>
</gene>
<keyword evidence="4" id="KW-1185">Reference proteome</keyword>
<evidence type="ECO:0000313" key="4">
    <source>
        <dbReference type="Proteomes" id="UP000000788"/>
    </source>
</evidence>
<evidence type="ECO:0000313" key="3">
    <source>
        <dbReference type="EMBL" id="ABX08458.1"/>
    </source>
</evidence>
<dbReference type="AlphaFoldDB" id="A9BEE8"/>
<evidence type="ECO:0000259" key="2">
    <source>
        <dbReference type="PROSITE" id="PS51898"/>
    </source>
</evidence>
<reference evidence="3 4" key="1">
    <citation type="journal article" date="2007" name="PLoS Genet.">
        <title>Patterns and implications of gene gain and loss in the evolution of Prochlorococcus.</title>
        <authorList>
            <person name="Kettler G.C."/>
            <person name="Martiny A.C."/>
            <person name="Huang K."/>
            <person name="Zucker J."/>
            <person name="Coleman M.L."/>
            <person name="Rodrigue S."/>
            <person name="Chen F."/>
            <person name="Lapidus A."/>
            <person name="Ferriera S."/>
            <person name="Johnson J."/>
            <person name="Steglich C."/>
            <person name="Church G.M."/>
            <person name="Richardson P."/>
            <person name="Chisholm S.W."/>
        </authorList>
    </citation>
    <scope>NUCLEOTIDE SEQUENCE [LARGE SCALE GENOMIC DNA]</scope>
    <source>
        <strain evidence="4">MIT 9211</strain>
    </source>
</reference>
<proteinExistence type="predicted"/>
<dbReference type="eggNOG" id="COG0582">
    <property type="taxonomic scope" value="Bacteria"/>
</dbReference>
<dbReference type="Pfam" id="PF00589">
    <property type="entry name" value="Phage_integrase"/>
    <property type="match status" value="1"/>
</dbReference>
<evidence type="ECO:0000256" key="1">
    <source>
        <dbReference type="ARBA" id="ARBA00023172"/>
    </source>
</evidence>
<dbReference type="CDD" id="cd00796">
    <property type="entry name" value="INT_Rci_Hp1_C"/>
    <property type="match status" value="1"/>
</dbReference>
<dbReference type="EMBL" id="CP000878">
    <property type="protein sequence ID" value="ABX08458.1"/>
    <property type="molecule type" value="Genomic_DNA"/>
</dbReference>
<sequence>MKLMNLNKDLVKINQNLASSGTKLRIEQRGSRLSLRGPLPCQESPKEFKVQRISLGLPSNQKGLQQAEKLLQLINLQIEHEQFNWERWSKKSPRKFQPKNKVAIEEIIEQFKLEFFDINETIASKASKRSNWNAAYKPYLRRLQEKAISNNCSLNKELFLETLTSYSANSRSRQQCGTALNALANYLKIKLPDNWRKKSYGYGLHKAQFRKLPSDAQIEEAYQLIPNPEWKLVFGLMATYGLRNHEVFFCDISCLKNDGDKILRVFPNTKTGEHQVWPFPPQWINLFDLNQLGENSNTLPKIETDLSQTTLQQVGKRVSEQFRRYNLPLTPYDLRHAWAIRTIHLGLPDTVSARMMGHSVAIHTRTYHHWITRRDQQKAVDAALASITN</sequence>
<accession>A9BEE8</accession>
<dbReference type="SUPFAM" id="SSF56349">
    <property type="entry name" value="DNA breaking-rejoining enzymes"/>
    <property type="match status" value="1"/>
</dbReference>
<dbReference type="PROSITE" id="PS51898">
    <property type="entry name" value="TYR_RECOMBINASE"/>
    <property type="match status" value="1"/>
</dbReference>
<name>A9BEE8_PROM4</name>
<protein>
    <submittedName>
        <fullName evidence="3">Phage integrase family</fullName>
    </submittedName>
</protein>
<feature type="domain" description="Tyr recombinase" evidence="2">
    <location>
        <begin position="207"/>
        <end position="381"/>
    </location>
</feature>